<reference evidence="3" key="1">
    <citation type="submission" date="2022-08" db="EMBL/GenBank/DDBJ databases">
        <title>Complete Genome Sequences of 2 Bosea sp. soil isolates.</title>
        <authorList>
            <person name="Alvarez Arevalo M."/>
            <person name="Sterndorff E.B."/>
            <person name="Faurdal D."/>
            <person name="Joergensen T.S."/>
            <person name="Weber T."/>
        </authorList>
    </citation>
    <scope>NUCLEOTIDE SEQUENCE</scope>
    <source>
        <strain evidence="3">NBC_00436</strain>
    </source>
</reference>
<name>A0A9E7ZNV0_9HYPH</name>
<feature type="transmembrane region" description="Helical" evidence="1">
    <location>
        <begin position="119"/>
        <end position="137"/>
    </location>
</feature>
<evidence type="ECO:0000259" key="2">
    <source>
        <dbReference type="Pfam" id="PF07331"/>
    </source>
</evidence>
<feature type="transmembrane region" description="Helical" evidence="1">
    <location>
        <begin position="35"/>
        <end position="56"/>
    </location>
</feature>
<accession>A0A9E7ZNV0</accession>
<gene>
    <name evidence="3" type="ORF">NWE54_11145</name>
</gene>
<dbReference type="Pfam" id="PF07331">
    <property type="entry name" value="TctB"/>
    <property type="match status" value="1"/>
</dbReference>
<dbReference type="InterPro" id="IPR009936">
    <property type="entry name" value="DUF1468"/>
</dbReference>
<feature type="transmembrane region" description="Helical" evidence="1">
    <location>
        <begin position="68"/>
        <end position="86"/>
    </location>
</feature>
<organism evidence="3">
    <name type="scientific">Bosea sp. NBC_00436</name>
    <dbReference type="NCBI Taxonomy" id="2969620"/>
    <lineage>
        <taxon>Bacteria</taxon>
        <taxon>Pseudomonadati</taxon>
        <taxon>Pseudomonadota</taxon>
        <taxon>Alphaproteobacteria</taxon>
        <taxon>Hyphomicrobiales</taxon>
        <taxon>Boseaceae</taxon>
        <taxon>Bosea</taxon>
    </lineage>
</organism>
<keyword evidence="1" id="KW-0812">Transmembrane</keyword>
<protein>
    <submittedName>
        <fullName evidence="3">Tripartite tricarboxylate transporter TctB family protein</fullName>
    </submittedName>
</protein>
<keyword evidence="1" id="KW-1133">Transmembrane helix</keyword>
<proteinExistence type="predicted"/>
<sequence>MLNQNVARGVFLAAVALFFASNALRYPIGDLAHAGPGLFPLLICVPLLIIAGAIIWQARLSAPVPLQFNPKNIVLIMASLVGFVVASEYVNAIAGIVVLVFIAGFAGTNYSWVRNIKIALGLIVVAYVFQRFLGLNLRLI</sequence>
<evidence type="ECO:0000313" key="3">
    <source>
        <dbReference type="EMBL" id="UZF89295.1"/>
    </source>
</evidence>
<evidence type="ECO:0000256" key="1">
    <source>
        <dbReference type="SAM" id="Phobius"/>
    </source>
</evidence>
<feature type="domain" description="DUF1468" evidence="2">
    <location>
        <begin position="9"/>
        <end position="137"/>
    </location>
</feature>
<feature type="transmembrane region" description="Helical" evidence="1">
    <location>
        <begin position="92"/>
        <end position="112"/>
    </location>
</feature>
<keyword evidence="1" id="KW-0472">Membrane</keyword>
<dbReference type="EMBL" id="CP102774">
    <property type="protein sequence ID" value="UZF89295.1"/>
    <property type="molecule type" value="Genomic_DNA"/>
</dbReference>
<dbReference type="AlphaFoldDB" id="A0A9E7ZNV0"/>